<feature type="region of interest" description="Disordered" evidence="1">
    <location>
        <begin position="1"/>
        <end position="25"/>
    </location>
</feature>
<evidence type="ECO:0000259" key="2">
    <source>
        <dbReference type="Pfam" id="PF12867"/>
    </source>
</evidence>
<evidence type="ECO:0000313" key="4">
    <source>
        <dbReference type="Proteomes" id="UP000321353"/>
    </source>
</evidence>
<accession>A0A5B9MMF2</accession>
<name>A0A5B9MMF2_9BACT</name>
<dbReference type="KEGG" id="smam:Mal15_41160"/>
<organism evidence="3 4">
    <name type="scientific">Stieleria maiorica</name>
    <dbReference type="NCBI Taxonomy" id="2795974"/>
    <lineage>
        <taxon>Bacteria</taxon>
        <taxon>Pseudomonadati</taxon>
        <taxon>Planctomycetota</taxon>
        <taxon>Planctomycetia</taxon>
        <taxon>Pirellulales</taxon>
        <taxon>Pirellulaceae</taxon>
        <taxon>Stieleria</taxon>
    </lineage>
</organism>
<dbReference type="SUPFAM" id="SSF109854">
    <property type="entry name" value="DinB/YfiT-like putative metalloenzymes"/>
    <property type="match status" value="1"/>
</dbReference>
<gene>
    <name evidence="3" type="ORF">Mal15_41160</name>
</gene>
<evidence type="ECO:0000256" key="1">
    <source>
        <dbReference type="SAM" id="MobiDB-lite"/>
    </source>
</evidence>
<dbReference type="AlphaFoldDB" id="A0A5B9MMF2"/>
<reference evidence="3 4" key="1">
    <citation type="submission" date="2019-02" db="EMBL/GenBank/DDBJ databases">
        <title>Planctomycetal bacteria perform biofilm scaping via a novel small molecule.</title>
        <authorList>
            <person name="Jeske O."/>
            <person name="Boedeker C."/>
            <person name="Wiegand S."/>
            <person name="Breitling P."/>
            <person name="Kallscheuer N."/>
            <person name="Jogler M."/>
            <person name="Rohde M."/>
            <person name="Petersen J."/>
            <person name="Medema M.H."/>
            <person name="Surup F."/>
            <person name="Jogler C."/>
        </authorList>
    </citation>
    <scope>NUCLEOTIDE SEQUENCE [LARGE SCALE GENOMIC DNA]</scope>
    <source>
        <strain evidence="3 4">Mal15</strain>
    </source>
</reference>
<evidence type="ECO:0000313" key="3">
    <source>
        <dbReference type="EMBL" id="QEG00048.1"/>
    </source>
</evidence>
<dbReference type="Proteomes" id="UP000321353">
    <property type="component" value="Chromosome"/>
</dbReference>
<dbReference type="Gene3D" id="1.20.120.450">
    <property type="entry name" value="dinb family like domain"/>
    <property type="match status" value="1"/>
</dbReference>
<dbReference type="Pfam" id="PF12867">
    <property type="entry name" value="DinB_2"/>
    <property type="match status" value="1"/>
</dbReference>
<protein>
    <submittedName>
        <fullName evidence="3">DinB superfamily protein</fullName>
    </submittedName>
</protein>
<dbReference type="EMBL" id="CP036264">
    <property type="protein sequence ID" value="QEG00048.1"/>
    <property type="molecule type" value="Genomic_DNA"/>
</dbReference>
<dbReference type="InterPro" id="IPR024775">
    <property type="entry name" value="DinB-like"/>
</dbReference>
<dbReference type="InterPro" id="IPR034660">
    <property type="entry name" value="DinB/YfiT-like"/>
</dbReference>
<proteinExistence type="predicted"/>
<feature type="domain" description="DinB-like" evidence="2">
    <location>
        <begin position="59"/>
        <end position="196"/>
    </location>
</feature>
<keyword evidence="4" id="KW-1185">Reference proteome</keyword>
<sequence length="210" mass="23231">MSNDYQPFGASPMPPTRRHTGGGPNRYKDILVALDDFFLHPHQSDSTMHGKDAIRQTYDFSRLVLSSYVSDLSDEELLTRPAKGCNHVAWQLGHLIASECGLLNSVAPGFAVELPEGFAEKHSKENKSSDDPADFTSKDEYLGYFAKLKEAAFKALDAQSDEDLAKPAPEHLRQICPNVGGVFILIATHPMMHAGQFVPVRRNLKKPVLI</sequence>